<dbReference type="Proteomes" id="UP000286220">
    <property type="component" value="Unassembled WGS sequence"/>
</dbReference>
<dbReference type="Pfam" id="PF08281">
    <property type="entry name" value="Sigma70_r4_2"/>
    <property type="match status" value="1"/>
</dbReference>
<keyword evidence="3" id="KW-0731">Sigma factor</keyword>
<dbReference type="Pfam" id="PF04542">
    <property type="entry name" value="Sigma70_r2"/>
    <property type="match status" value="1"/>
</dbReference>
<dbReference type="Proteomes" id="UP001197847">
    <property type="component" value="Unassembled WGS sequence"/>
</dbReference>
<dbReference type="InterPro" id="IPR007627">
    <property type="entry name" value="RNA_pol_sigma70_r2"/>
</dbReference>
<dbReference type="PANTHER" id="PTHR43133:SF8">
    <property type="entry name" value="RNA POLYMERASE SIGMA FACTOR HI_1459-RELATED"/>
    <property type="match status" value="1"/>
</dbReference>
<keyword evidence="4" id="KW-0238">DNA-binding</keyword>
<dbReference type="InterPro" id="IPR039425">
    <property type="entry name" value="RNA_pol_sigma-70-like"/>
</dbReference>
<dbReference type="OMA" id="EMARDYE"/>
<dbReference type="OrthoDB" id="9808901at2"/>
<feature type="domain" description="RNA polymerase sigma factor 70 region 4 type 2" evidence="7">
    <location>
        <begin position="124"/>
        <end position="175"/>
    </location>
</feature>
<dbReference type="Proteomes" id="UP000095673">
    <property type="component" value="Unassembled WGS sequence"/>
</dbReference>
<organism evidence="8 13">
    <name type="scientific">Agathobacter rectalis</name>
    <dbReference type="NCBI Taxonomy" id="39491"/>
    <lineage>
        <taxon>Bacteria</taxon>
        <taxon>Bacillati</taxon>
        <taxon>Bacillota</taxon>
        <taxon>Clostridia</taxon>
        <taxon>Lachnospirales</taxon>
        <taxon>Lachnospiraceae</taxon>
        <taxon>Agathobacter</taxon>
    </lineage>
</organism>
<keyword evidence="2" id="KW-0805">Transcription regulation</keyword>
<reference evidence="9" key="3">
    <citation type="submission" date="2021-10" db="EMBL/GenBank/DDBJ databases">
        <title>Collection of gut derived symbiotic bacterial strains cultured from healthy donors.</title>
        <authorList>
            <person name="Lin H."/>
            <person name="Littmann E."/>
            <person name="Claire K."/>
            <person name="Pamer E."/>
        </authorList>
    </citation>
    <scope>NUCLEOTIDE SEQUENCE</scope>
    <source>
        <strain evidence="9">MSK.22.92</strain>
    </source>
</reference>
<dbReference type="GO" id="GO:0016987">
    <property type="term" value="F:sigma factor activity"/>
    <property type="evidence" value="ECO:0007669"/>
    <property type="project" value="UniProtKB-KW"/>
</dbReference>
<protein>
    <submittedName>
        <fullName evidence="8 9">RNA polymerase sigma factor</fullName>
    </submittedName>
</protein>
<dbReference type="InterPro" id="IPR013325">
    <property type="entry name" value="RNA_pol_sigma_r2"/>
</dbReference>
<dbReference type="Gene3D" id="1.10.10.10">
    <property type="entry name" value="Winged helix-like DNA-binding domain superfamily/Winged helix DNA-binding domain"/>
    <property type="match status" value="1"/>
</dbReference>
<dbReference type="NCBIfam" id="TIGR02937">
    <property type="entry name" value="sigma70-ECF"/>
    <property type="match status" value="1"/>
</dbReference>
<name>A0A173VQ93_9FIRM</name>
<reference evidence="10" key="4">
    <citation type="submission" date="2023-01" db="EMBL/GenBank/DDBJ databases">
        <title>Human gut microbiome strain richness.</title>
        <authorList>
            <person name="Chen-Liaw A."/>
        </authorList>
    </citation>
    <scope>NUCLEOTIDE SEQUENCE</scope>
    <source>
        <strain evidence="10">1001283st1_D2_1001283B150209_150212</strain>
    </source>
</reference>
<dbReference type="EMBL" id="QSFZ01000004">
    <property type="protein sequence ID" value="RHA92997.1"/>
    <property type="molecule type" value="Genomic_DNA"/>
</dbReference>
<dbReference type="InterPro" id="IPR014284">
    <property type="entry name" value="RNA_pol_sigma-70_dom"/>
</dbReference>
<dbReference type="EMBL" id="QSAZ01000006">
    <property type="protein sequence ID" value="RGW87374.1"/>
    <property type="molecule type" value="Genomic_DNA"/>
</dbReference>
<dbReference type="InterPro" id="IPR013324">
    <property type="entry name" value="RNA_pol_sigma_r3/r4-like"/>
</dbReference>
<evidence type="ECO:0000256" key="1">
    <source>
        <dbReference type="ARBA" id="ARBA00010641"/>
    </source>
</evidence>
<dbReference type="GO" id="GO:0006352">
    <property type="term" value="P:DNA-templated transcription initiation"/>
    <property type="evidence" value="ECO:0007669"/>
    <property type="project" value="InterPro"/>
</dbReference>
<evidence type="ECO:0000313" key="12">
    <source>
        <dbReference type="EMBL" id="RHA92997.1"/>
    </source>
</evidence>
<evidence type="ECO:0000313" key="13">
    <source>
        <dbReference type="Proteomes" id="UP000095673"/>
    </source>
</evidence>
<accession>A0A173VQ93</accession>
<dbReference type="GO" id="GO:0003677">
    <property type="term" value="F:DNA binding"/>
    <property type="evidence" value="ECO:0007669"/>
    <property type="project" value="UniProtKB-KW"/>
</dbReference>
<evidence type="ECO:0000259" key="6">
    <source>
        <dbReference type="Pfam" id="PF04542"/>
    </source>
</evidence>
<dbReference type="PANTHER" id="PTHR43133">
    <property type="entry name" value="RNA POLYMERASE ECF-TYPE SIGMA FACTO"/>
    <property type="match status" value="1"/>
</dbReference>
<dbReference type="AlphaFoldDB" id="A0A173VQ93"/>
<evidence type="ECO:0000313" key="9">
    <source>
        <dbReference type="EMBL" id="MCC2748463.1"/>
    </source>
</evidence>
<evidence type="ECO:0000313" key="15">
    <source>
        <dbReference type="Proteomes" id="UP000286220"/>
    </source>
</evidence>
<evidence type="ECO:0000256" key="2">
    <source>
        <dbReference type="ARBA" id="ARBA00023015"/>
    </source>
</evidence>
<dbReference type="EMBL" id="JAQLYE010000011">
    <property type="protein sequence ID" value="MDB8017854.1"/>
    <property type="molecule type" value="Genomic_DNA"/>
</dbReference>
<dbReference type="Gene3D" id="1.10.1740.10">
    <property type="match status" value="1"/>
</dbReference>
<dbReference type="InterPro" id="IPR013249">
    <property type="entry name" value="RNA_pol_sigma70_r4_t2"/>
</dbReference>
<proteinExistence type="inferred from homology"/>
<dbReference type="RefSeq" id="WP_012741228.1">
    <property type="nucleotide sequence ID" value="NZ_CP092643.1"/>
</dbReference>
<evidence type="ECO:0000256" key="3">
    <source>
        <dbReference type="ARBA" id="ARBA00023082"/>
    </source>
</evidence>
<dbReference type="EMBL" id="JAJFBX010000036">
    <property type="protein sequence ID" value="MCC2748463.1"/>
    <property type="molecule type" value="Genomic_DNA"/>
</dbReference>
<reference evidence="8 13" key="1">
    <citation type="submission" date="2015-09" db="EMBL/GenBank/DDBJ databases">
        <authorList>
            <consortium name="Pathogen Informatics"/>
        </authorList>
    </citation>
    <scope>NUCLEOTIDE SEQUENCE [LARGE SCALE GENOMIC DNA]</scope>
    <source>
        <strain evidence="8 13">2789STDY5834968</strain>
    </source>
</reference>
<dbReference type="Proteomes" id="UP000283683">
    <property type="component" value="Unassembled WGS sequence"/>
</dbReference>
<dbReference type="SUPFAM" id="SSF88946">
    <property type="entry name" value="Sigma2 domain of RNA polymerase sigma factors"/>
    <property type="match status" value="1"/>
</dbReference>
<evidence type="ECO:0000313" key="14">
    <source>
        <dbReference type="Proteomes" id="UP000283683"/>
    </source>
</evidence>
<evidence type="ECO:0000313" key="11">
    <source>
        <dbReference type="EMBL" id="RGW87374.1"/>
    </source>
</evidence>
<sequence length="186" mass="21663">MDDSAIVELFWKRDEQAIAATTEKYNVYCLSIAMNILGNIEDAEECVNDAYLNTWNSIPPNKPKMLSTYLGKIVRNMSFNLYKKNRAKKRTNGSFTLILDELSEIITDSKNIEDEGNARFLLENINSFLKEIPAEKRQIFVCRYWYSDSVRDIAKRYGMTENNVSVTLKRIRKKLHDYLVERGVDL</sequence>
<evidence type="ECO:0000256" key="5">
    <source>
        <dbReference type="ARBA" id="ARBA00023163"/>
    </source>
</evidence>
<dbReference type="InterPro" id="IPR036388">
    <property type="entry name" value="WH-like_DNA-bd_sf"/>
</dbReference>
<evidence type="ECO:0000259" key="7">
    <source>
        <dbReference type="Pfam" id="PF08281"/>
    </source>
</evidence>
<evidence type="ECO:0000313" key="10">
    <source>
        <dbReference type="EMBL" id="MDB8017854.1"/>
    </source>
</evidence>
<evidence type="ECO:0000256" key="4">
    <source>
        <dbReference type="ARBA" id="ARBA00023125"/>
    </source>
</evidence>
<evidence type="ECO:0000313" key="8">
    <source>
        <dbReference type="EMBL" id="CUN28118.1"/>
    </source>
</evidence>
<dbReference type="GeneID" id="86987222"/>
<keyword evidence="5" id="KW-0804">Transcription</keyword>
<dbReference type="SUPFAM" id="SSF88659">
    <property type="entry name" value="Sigma3 and sigma4 domains of RNA polymerase sigma factors"/>
    <property type="match status" value="1"/>
</dbReference>
<dbReference type="EMBL" id="CYXM01000022">
    <property type="protein sequence ID" value="CUN28118.1"/>
    <property type="molecule type" value="Genomic_DNA"/>
</dbReference>
<reference evidence="14 15" key="2">
    <citation type="submission" date="2018-08" db="EMBL/GenBank/DDBJ databases">
        <title>A genome reference for cultivated species of the human gut microbiota.</title>
        <authorList>
            <person name="Zou Y."/>
            <person name="Xue W."/>
            <person name="Luo G."/>
        </authorList>
    </citation>
    <scope>NUCLEOTIDE SEQUENCE [LARGE SCALE GENOMIC DNA]</scope>
    <source>
        <strain evidence="11 14">AF06-19</strain>
        <strain evidence="12 15">AM42-17AT</strain>
    </source>
</reference>
<gene>
    <name evidence="12" type="ORF">DW912_04820</name>
    <name evidence="11" type="ORF">DWV45_08060</name>
    <name evidence="8" type="ORF">ERS852580_03226</name>
    <name evidence="9" type="ORF">LK487_15780</name>
    <name evidence="10" type="ORF">PNE45_07390</name>
</gene>
<feature type="domain" description="RNA polymerase sigma-70 region 2" evidence="6">
    <location>
        <begin position="30"/>
        <end position="86"/>
    </location>
</feature>
<comment type="similarity">
    <text evidence="1">Belongs to the sigma-70 factor family. ECF subfamily.</text>
</comment>
<dbReference type="Proteomes" id="UP001212823">
    <property type="component" value="Unassembled WGS sequence"/>
</dbReference>